<evidence type="ECO:0000256" key="4">
    <source>
        <dbReference type="RuleBase" id="RU004262"/>
    </source>
</evidence>
<evidence type="ECO:0000256" key="2">
    <source>
        <dbReference type="ARBA" id="ARBA00010701"/>
    </source>
</evidence>
<comment type="subcellular location">
    <subcellularLocation>
        <location evidence="1">Secreted</location>
    </subcellularLocation>
</comment>
<evidence type="ECO:0000256" key="3">
    <source>
        <dbReference type="ARBA" id="ARBA00022525"/>
    </source>
</evidence>
<dbReference type="Pfam" id="PF00151">
    <property type="entry name" value="Lipase"/>
    <property type="match status" value="1"/>
</dbReference>
<dbReference type="InterPro" id="IPR033906">
    <property type="entry name" value="Lipase_N"/>
</dbReference>
<keyword evidence="5" id="KW-0732">Signal</keyword>
<dbReference type="GO" id="GO:0005615">
    <property type="term" value="C:extracellular space"/>
    <property type="evidence" value="ECO:0007669"/>
    <property type="project" value="TreeGrafter"/>
</dbReference>
<evidence type="ECO:0000313" key="7">
    <source>
        <dbReference type="EMBL" id="CAL1528108.1"/>
    </source>
</evidence>
<dbReference type="PANTHER" id="PTHR11610">
    <property type="entry name" value="LIPASE"/>
    <property type="match status" value="1"/>
</dbReference>
<feature type="signal peptide" evidence="5">
    <location>
        <begin position="1"/>
        <end position="18"/>
    </location>
</feature>
<protein>
    <recommendedName>
        <fullName evidence="6">Lipase domain-containing protein</fullName>
    </recommendedName>
</protein>
<dbReference type="GO" id="GO:0016298">
    <property type="term" value="F:lipase activity"/>
    <property type="evidence" value="ECO:0007669"/>
    <property type="project" value="InterPro"/>
</dbReference>
<dbReference type="Gene3D" id="3.40.50.1820">
    <property type="entry name" value="alpha/beta hydrolase"/>
    <property type="match status" value="1"/>
</dbReference>
<evidence type="ECO:0000313" key="8">
    <source>
        <dbReference type="Proteomes" id="UP001497497"/>
    </source>
</evidence>
<dbReference type="CDD" id="cd00707">
    <property type="entry name" value="Pancreat_lipase_like"/>
    <property type="match status" value="1"/>
</dbReference>
<dbReference type="GO" id="GO:0016042">
    <property type="term" value="P:lipid catabolic process"/>
    <property type="evidence" value="ECO:0007669"/>
    <property type="project" value="TreeGrafter"/>
</dbReference>
<evidence type="ECO:0000256" key="5">
    <source>
        <dbReference type="SAM" id="SignalP"/>
    </source>
</evidence>
<comment type="caution">
    <text evidence="7">The sequence shown here is derived from an EMBL/GenBank/DDBJ whole genome shotgun (WGS) entry which is preliminary data.</text>
</comment>
<dbReference type="Proteomes" id="UP001497497">
    <property type="component" value="Unassembled WGS sequence"/>
</dbReference>
<dbReference type="InterPro" id="IPR013818">
    <property type="entry name" value="Lipase"/>
</dbReference>
<feature type="domain" description="Lipase" evidence="6">
    <location>
        <begin position="67"/>
        <end position="318"/>
    </location>
</feature>
<name>A0AAV2H3J5_LYMST</name>
<sequence>MICTVLVFASCLTTLTSALGMHFMDCPGNDNVLGLLRKCCTSDQLPKGCECFDISSSTDFTNTLFHKAQCPAEINVAFNLFTRAHRNSATRIRSGDANIRSSPYNGAKKTVFVAHGFTDFGSAPWCLGMKNALLDAEDLNVILVDWQAGAKGPNYYQAVANTRVVGAMIGRLIQDFHTVANANFGNFHLIGHSLGAQIMGYAGKEIFRLTNQKVGRISGLDPAGPGFENYSDFVRIDKSDGQFVDIMHTDAELLLNSGFGTRFSIGHVDFYPNGGVHQPGCPPETYGILSMISFESEKNTGACSHGRAVDYFTYSINRCRYNPPNGDASCTMGYHVSRSCKGDYHPHTTSTVPFC</sequence>
<accession>A0AAV2H3J5</accession>
<dbReference type="InterPro" id="IPR000734">
    <property type="entry name" value="TAG_lipase"/>
</dbReference>
<dbReference type="SUPFAM" id="SSF53474">
    <property type="entry name" value="alpha/beta-Hydrolases"/>
    <property type="match status" value="1"/>
</dbReference>
<dbReference type="PRINTS" id="PR00821">
    <property type="entry name" value="TAGLIPASE"/>
</dbReference>
<proteinExistence type="inferred from homology"/>
<keyword evidence="8" id="KW-1185">Reference proteome</keyword>
<gene>
    <name evidence="7" type="ORF">GSLYS_00002278001</name>
</gene>
<feature type="chain" id="PRO_5043315205" description="Lipase domain-containing protein" evidence="5">
    <location>
        <begin position="19"/>
        <end position="355"/>
    </location>
</feature>
<organism evidence="7 8">
    <name type="scientific">Lymnaea stagnalis</name>
    <name type="common">Great pond snail</name>
    <name type="synonym">Helix stagnalis</name>
    <dbReference type="NCBI Taxonomy" id="6523"/>
    <lineage>
        <taxon>Eukaryota</taxon>
        <taxon>Metazoa</taxon>
        <taxon>Spiralia</taxon>
        <taxon>Lophotrochozoa</taxon>
        <taxon>Mollusca</taxon>
        <taxon>Gastropoda</taxon>
        <taxon>Heterobranchia</taxon>
        <taxon>Euthyneura</taxon>
        <taxon>Panpulmonata</taxon>
        <taxon>Hygrophila</taxon>
        <taxon>Lymnaeoidea</taxon>
        <taxon>Lymnaeidae</taxon>
        <taxon>Lymnaea</taxon>
    </lineage>
</organism>
<keyword evidence="3" id="KW-0964">Secreted</keyword>
<comment type="similarity">
    <text evidence="2 4">Belongs to the AB hydrolase superfamily. Lipase family.</text>
</comment>
<evidence type="ECO:0000256" key="1">
    <source>
        <dbReference type="ARBA" id="ARBA00004613"/>
    </source>
</evidence>
<evidence type="ECO:0000259" key="6">
    <source>
        <dbReference type="Pfam" id="PF00151"/>
    </source>
</evidence>
<dbReference type="AlphaFoldDB" id="A0AAV2H3J5"/>
<reference evidence="7 8" key="1">
    <citation type="submission" date="2024-04" db="EMBL/GenBank/DDBJ databases">
        <authorList>
            <consortium name="Genoscope - CEA"/>
            <person name="William W."/>
        </authorList>
    </citation>
    <scope>NUCLEOTIDE SEQUENCE [LARGE SCALE GENOMIC DNA]</scope>
</reference>
<dbReference type="EMBL" id="CAXITT010000027">
    <property type="protein sequence ID" value="CAL1528108.1"/>
    <property type="molecule type" value="Genomic_DNA"/>
</dbReference>
<dbReference type="InterPro" id="IPR029058">
    <property type="entry name" value="AB_hydrolase_fold"/>
</dbReference>